<evidence type="ECO:0000256" key="2">
    <source>
        <dbReference type="ARBA" id="ARBA00022490"/>
    </source>
</evidence>
<organism evidence="6 7">
    <name type="scientific">Calidris pygmaea</name>
    <name type="common">Spoon-billed sandpiper</name>
    <dbReference type="NCBI Taxonomy" id="425635"/>
    <lineage>
        <taxon>Eukaryota</taxon>
        <taxon>Metazoa</taxon>
        <taxon>Chordata</taxon>
        <taxon>Craniata</taxon>
        <taxon>Vertebrata</taxon>
        <taxon>Euteleostomi</taxon>
        <taxon>Archelosauria</taxon>
        <taxon>Archosauria</taxon>
        <taxon>Dinosauria</taxon>
        <taxon>Saurischia</taxon>
        <taxon>Theropoda</taxon>
        <taxon>Coelurosauria</taxon>
        <taxon>Aves</taxon>
        <taxon>Neognathae</taxon>
        <taxon>Neoaves</taxon>
        <taxon>Charadriiformes</taxon>
        <taxon>Scolopacidae</taxon>
        <taxon>Calidris</taxon>
    </lineage>
</organism>
<dbReference type="Proteomes" id="UP000694419">
    <property type="component" value="Unplaced"/>
</dbReference>
<sequence length="1042" mass="109336">MLKATLRQPCPHTQPGCPAPGEAVPDPCVCRMDQGDTEGDTGCWQERGSRGGQRCHHLRDASETVAQEGRRGPLGGKASGNHWREPGGLNRDVLVPTLDASSLALVAEPATPKKCPDSAPELPPAAASPTADPSQEWKVVKIQRVLINPASEPRKVGLSRSASLSEKELKEAKAQSRRIAAQLTTAPGPSSKGVLLFNRRKQRVDGLAGAGHGGGLPLSPAPRPRQAAMEEGEGQGMKPQPRTPGKELQANASPCREPPAEDQQVPLSVYLKENMASAATNGVQEQAAGGMESGAGGLGDVGAPAGPSTAALPRPQSPEEGKNGEVPGEVPSAPAGTATGTASPASQEQNGARGRQYYEVHLTLAKPKPVKNRTARPFGTQASPTSSQPTEGPPATELPPPPTYAETLSSPPPLTRVRSPPAYSALYPPREQKMLPGPPLGYGGSGPNPLPKTGILEESAARRANKKSMFTFVEKPKLGPNPDLLDLVQSADSRKKQKEQGEPGPEDEPFALGAEAANFVPNSTARGGQHLPPADDAPAWSSCLKSPTIQPKPKPQPSHNLTEARGKGAELFARRQSRMEKFIIEAPSQPDLLRSPSPTMSLPPSWKYDTNACLSPMVSRHPSKSPSRPSKTPPASLYGGNLIENEVSQKELEISKHQPYQLQSSLFILSPSKGPARSMPWEMPPPRPSLPDAYPYPQQTSCPTSPLPPSPVWHPTAVPSTGQTTSSPFPGASGALPLTHGSRAGPGAPAEVLLASPCRLLPPRAKGGFQAPRPSYSTRNAGIEPQERRLSLPASPRLLRRHPGSLDGWASPASVPELDEGPPMSPPWSERSLSPLRQDADPRASRQMQARLARNIINAARRKSSSPKAVGMEGSRPFTPIPTGPPSLPQSPRAARSEGSRALAPQAASSVPGSLGSPLPTHKSPLRSPRADGPQFCASPGMSRASWAEGRRLLLPPGASPCPISGLSPGPRSPLASPVVGGRSPAKRCTSRSPTDSDVSLDSEDSGAKSPGIHSFNLCPRGWTGSLRLKPGGLPSGAPCTS</sequence>
<feature type="compositionally biased region" description="Low complexity" evidence="5">
    <location>
        <begin position="850"/>
        <end position="859"/>
    </location>
</feature>
<feature type="region of interest" description="Disordered" evidence="5">
    <location>
        <begin position="205"/>
        <end position="269"/>
    </location>
</feature>
<comment type="subcellular location">
    <subcellularLocation>
        <location evidence="1">Cytoplasm</location>
    </subcellularLocation>
</comment>
<reference evidence="6" key="1">
    <citation type="submission" date="2025-08" db="UniProtKB">
        <authorList>
            <consortium name="Ensembl"/>
        </authorList>
    </citation>
    <scope>IDENTIFICATION</scope>
</reference>
<feature type="compositionally biased region" description="Low complexity" evidence="5">
    <location>
        <begin position="909"/>
        <end position="920"/>
    </location>
</feature>
<dbReference type="GO" id="GO:0097444">
    <property type="term" value="C:spine apparatus"/>
    <property type="evidence" value="ECO:0007669"/>
    <property type="project" value="TreeGrafter"/>
</dbReference>
<feature type="region of interest" description="Disordered" evidence="5">
    <location>
        <begin position="39"/>
        <end position="87"/>
    </location>
</feature>
<dbReference type="GO" id="GO:0030018">
    <property type="term" value="C:Z disc"/>
    <property type="evidence" value="ECO:0007669"/>
    <property type="project" value="TreeGrafter"/>
</dbReference>
<feature type="compositionally biased region" description="Gly residues" evidence="5">
    <location>
        <begin position="291"/>
        <end position="300"/>
    </location>
</feature>
<feature type="compositionally biased region" description="Low complexity" evidence="5">
    <location>
        <begin position="624"/>
        <end position="634"/>
    </location>
</feature>
<dbReference type="InterPro" id="IPR051976">
    <property type="entry name" value="Synaptopodin_domain"/>
</dbReference>
<feature type="region of interest" description="Disordered" evidence="5">
    <location>
        <begin position="585"/>
        <end position="604"/>
    </location>
</feature>
<proteinExistence type="inferred from homology"/>
<accession>A0A8C3PSG5</accession>
<evidence type="ECO:0000256" key="1">
    <source>
        <dbReference type="ARBA" id="ARBA00004496"/>
    </source>
</evidence>
<evidence type="ECO:0000256" key="5">
    <source>
        <dbReference type="SAM" id="MobiDB-lite"/>
    </source>
</evidence>
<feature type="compositionally biased region" description="Polar residues" evidence="5">
    <location>
        <begin position="718"/>
        <end position="728"/>
    </location>
</feature>
<dbReference type="PANTHER" id="PTHR24217">
    <property type="entry name" value="PUTATIVE-RELATED"/>
    <property type="match status" value="1"/>
</dbReference>
<dbReference type="GO" id="GO:0001725">
    <property type="term" value="C:stress fiber"/>
    <property type="evidence" value="ECO:0007669"/>
    <property type="project" value="TreeGrafter"/>
</dbReference>
<dbReference type="GO" id="GO:1905355">
    <property type="term" value="P:spine apparatus assembly"/>
    <property type="evidence" value="ECO:0007669"/>
    <property type="project" value="TreeGrafter"/>
</dbReference>
<protein>
    <submittedName>
        <fullName evidence="6">Synaptopodin</fullName>
    </submittedName>
</protein>
<dbReference type="GO" id="GO:0032233">
    <property type="term" value="P:positive regulation of actin filament bundle assembly"/>
    <property type="evidence" value="ECO:0007669"/>
    <property type="project" value="TreeGrafter"/>
</dbReference>
<comment type="similarity">
    <text evidence="4">Belongs to the synaptopodin family.</text>
</comment>
<evidence type="ECO:0000256" key="4">
    <source>
        <dbReference type="ARBA" id="ARBA00038161"/>
    </source>
</evidence>
<dbReference type="GO" id="GO:0098886">
    <property type="term" value="P:modification of dendritic spine"/>
    <property type="evidence" value="ECO:0007669"/>
    <property type="project" value="TreeGrafter"/>
</dbReference>
<feature type="compositionally biased region" description="Pro residues" evidence="5">
    <location>
        <begin position="879"/>
        <end position="889"/>
    </location>
</feature>
<feature type="compositionally biased region" description="Basic and acidic residues" evidence="5">
    <location>
        <begin position="492"/>
        <end position="501"/>
    </location>
</feature>
<evidence type="ECO:0000256" key="3">
    <source>
        <dbReference type="ARBA" id="ARBA00022553"/>
    </source>
</evidence>
<evidence type="ECO:0000313" key="7">
    <source>
        <dbReference type="Proteomes" id="UP000694419"/>
    </source>
</evidence>
<feature type="region of interest" description="Disordered" evidence="5">
    <location>
        <begin position="671"/>
        <end position="749"/>
    </location>
</feature>
<feature type="region of interest" description="Disordered" evidence="5">
    <location>
        <begin position="281"/>
        <end position="563"/>
    </location>
</feature>
<dbReference type="Ensembl" id="ENSCPGT00000025970.1">
    <property type="protein sequence ID" value="ENSCPGP00000023773.1"/>
    <property type="gene ID" value="ENSCPGG00000016436.1"/>
</dbReference>
<dbReference type="GO" id="GO:0005634">
    <property type="term" value="C:nucleus"/>
    <property type="evidence" value="ECO:0007669"/>
    <property type="project" value="TreeGrafter"/>
</dbReference>
<name>A0A8C3PSG5_9CHAR</name>
<feature type="region of interest" description="Disordered" evidence="5">
    <location>
        <begin position="615"/>
        <end position="643"/>
    </location>
</feature>
<feature type="compositionally biased region" description="Low complexity" evidence="5">
    <location>
        <begin position="331"/>
        <end position="346"/>
    </location>
</feature>
<feature type="region of interest" description="Disordered" evidence="5">
    <location>
        <begin position="764"/>
        <end position="1019"/>
    </location>
</feature>
<keyword evidence="2" id="KW-0963">Cytoplasm</keyword>
<evidence type="ECO:0000313" key="6">
    <source>
        <dbReference type="Ensembl" id="ENSCPGP00000023773.1"/>
    </source>
</evidence>
<dbReference type="AlphaFoldDB" id="A0A8C3PSG5"/>
<keyword evidence="3" id="KW-0597">Phosphoprotein</keyword>
<reference evidence="6" key="2">
    <citation type="submission" date="2025-09" db="UniProtKB">
        <authorList>
            <consortium name="Ensembl"/>
        </authorList>
    </citation>
    <scope>IDENTIFICATION</scope>
</reference>
<feature type="region of interest" description="Disordered" evidence="5">
    <location>
        <begin position="111"/>
        <end position="134"/>
    </location>
</feature>
<feature type="compositionally biased region" description="Low complexity" evidence="5">
    <location>
        <begin position="117"/>
        <end position="134"/>
    </location>
</feature>
<dbReference type="GO" id="GO:0003779">
    <property type="term" value="F:actin binding"/>
    <property type="evidence" value="ECO:0007669"/>
    <property type="project" value="TreeGrafter"/>
</dbReference>
<dbReference type="PANTHER" id="PTHR24217:SF13">
    <property type="entry name" value="SYNAPTOPODIN"/>
    <property type="match status" value="1"/>
</dbReference>
<keyword evidence="7" id="KW-1185">Reference proteome</keyword>
<feature type="region of interest" description="Disordered" evidence="5">
    <location>
        <begin position="169"/>
        <end position="193"/>
    </location>
</feature>